<sequence length="96" mass="10877">MEQLTANPTSFAKAMKNQAEIEPNTPAPDNQKQVVVTFRNRGPHIYRNSSQRPFRIESIDGHLYIRESTAIVAIHAPGNWASARIEPPRQTPKDDR</sequence>
<proteinExistence type="predicted"/>
<reference evidence="1" key="1">
    <citation type="submission" date="2024-02" db="EMBL/GenBank/DDBJ databases">
        <title>Tomenella chthoni gen. nov. sp. nov., a member of the family Jonesiaceae isolated from bat guano.</title>
        <authorList>
            <person name="Miller S.L."/>
            <person name="King J."/>
            <person name="Sankaranarayanan K."/>
            <person name="Lawson P.A."/>
        </authorList>
    </citation>
    <scope>NUCLEOTIDE SEQUENCE</scope>
    <source>
        <strain evidence="1">BS-20</strain>
    </source>
</reference>
<accession>A0AAU7DVT9</accession>
<gene>
    <name evidence="1" type="ORF">V5R04_15530</name>
</gene>
<protein>
    <submittedName>
        <fullName evidence="1">Uncharacterized protein</fullName>
    </submittedName>
</protein>
<evidence type="ECO:0000313" key="1">
    <source>
        <dbReference type="EMBL" id="XBH21596.1"/>
    </source>
</evidence>
<dbReference type="AlphaFoldDB" id="A0AAU7DVT9"/>
<dbReference type="EMBL" id="CP146203">
    <property type="protein sequence ID" value="XBH21596.1"/>
    <property type="molecule type" value="Genomic_DNA"/>
</dbReference>
<name>A0AAU7DVT9_9MICO</name>
<organism evidence="1">
    <name type="scientific">Jonesiaceae bacterium BS-20</name>
    <dbReference type="NCBI Taxonomy" id="3120821"/>
    <lineage>
        <taxon>Bacteria</taxon>
        <taxon>Bacillati</taxon>
        <taxon>Actinomycetota</taxon>
        <taxon>Actinomycetes</taxon>
        <taxon>Micrococcales</taxon>
        <taxon>Jonesiaceae</taxon>
    </lineage>
</organism>